<proteinExistence type="predicted"/>
<reference evidence="1" key="1">
    <citation type="submission" date="2009-10" db="EMBL/GenBank/DDBJ databases">
        <authorList>
            <person name="Weinstock G."/>
            <person name="Sodergren E."/>
            <person name="Clifton S."/>
            <person name="Fulton L."/>
            <person name="Fulton B."/>
            <person name="Courtney L."/>
            <person name="Fronick C."/>
            <person name="Harrison M."/>
            <person name="Strong C."/>
            <person name="Farmer C."/>
            <person name="Delahaunty K."/>
            <person name="Markovic C."/>
            <person name="Hall O."/>
            <person name="Minx P."/>
            <person name="Tomlinson C."/>
            <person name="Mitreva M."/>
            <person name="Nelson J."/>
            <person name="Hou S."/>
            <person name="Wollam A."/>
            <person name="Pepin K.H."/>
            <person name="Johnson M."/>
            <person name="Bhonagiri V."/>
            <person name="Nash W.E."/>
            <person name="Warren W."/>
            <person name="Chinwalla A."/>
            <person name="Mardis E.R."/>
            <person name="Wilson R.K."/>
        </authorList>
    </citation>
    <scope>NUCLEOTIDE SEQUENCE [LARGE SCALE GENOMIC DNA]</scope>
    <source>
        <strain evidence="1">ATCC 700122</strain>
    </source>
</reference>
<dbReference type="EMBL" id="ACUX02000005">
    <property type="protein sequence ID" value="EEZ61826.1"/>
    <property type="molecule type" value="Genomic_DNA"/>
</dbReference>
<organism evidence="1 2">
    <name type="scientific">Slackia exigua (strain ATCC 700122 / DSM 15923 / CIP 105133 / JCM 11022 / KCTC 5966 / S-7)</name>
    <dbReference type="NCBI Taxonomy" id="649764"/>
    <lineage>
        <taxon>Bacteria</taxon>
        <taxon>Bacillati</taxon>
        <taxon>Actinomycetota</taxon>
        <taxon>Coriobacteriia</taxon>
        <taxon>Eggerthellales</taxon>
        <taxon>Eggerthellaceae</taxon>
        <taxon>Slackia</taxon>
    </lineage>
</organism>
<comment type="caution">
    <text evidence="1">The sequence shown here is derived from an EMBL/GenBank/DDBJ whole genome shotgun (WGS) entry which is preliminary data.</text>
</comment>
<name>D0WFE2_SLAES</name>
<dbReference type="HOGENOM" id="CLU_3296603_0_0_11"/>
<sequence length="40" mass="4833">MAWRIFQGMILHSMSMLFSRRFFINFGALNATLDKYIKFE</sequence>
<dbReference type="AlphaFoldDB" id="D0WFE2"/>
<dbReference type="STRING" id="649764.HMPREF0762_00460"/>
<protein>
    <submittedName>
        <fullName evidence="1">Uncharacterized protein</fullName>
    </submittedName>
</protein>
<dbReference type="Proteomes" id="UP000006001">
    <property type="component" value="Unassembled WGS sequence"/>
</dbReference>
<accession>D0WFE2</accession>
<keyword evidence="2" id="KW-1185">Reference proteome</keyword>
<evidence type="ECO:0000313" key="2">
    <source>
        <dbReference type="Proteomes" id="UP000006001"/>
    </source>
</evidence>
<gene>
    <name evidence="1" type="ORF">HMPREF0762_00460</name>
</gene>
<evidence type="ECO:0000313" key="1">
    <source>
        <dbReference type="EMBL" id="EEZ61826.1"/>
    </source>
</evidence>